<protein>
    <recommendedName>
        <fullName evidence="3">F-box domain-containing protein</fullName>
    </recommendedName>
</protein>
<reference evidence="1" key="1">
    <citation type="journal article" date="2020" name="Stud. Mycol.">
        <title>101 Dothideomycetes genomes: a test case for predicting lifestyles and emergence of pathogens.</title>
        <authorList>
            <person name="Haridas S."/>
            <person name="Albert R."/>
            <person name="Binder M."/>
            <person name="Bloem J."/>
            <person name="Labutti K."/>
            <person name="Salamov A."/>
            <person name="Andreopoulos B."/>
            <person name="Baker S."/>
            <person name="Barry K."/>
            <person name="Bills G."/>
            <person name="Bluhm B."/>
            <person name="Cannon C."/>
            <person name="Castanera R."/>
            <person name="Culley D."/>
            <person name="Daum C."/>
            <person name="Ezra D."/>
            <person name="Gonzalez J."/>
            <person name="Henrissat B."/>
            <person name="Kuo A."/>
            <person name="Liang C."/>
            <person name="Lipzen A."/>
            <person name="Lutzoni F."/>
            <person name="Magnuson J."/>
            <person name="Mondo S."/>
            <person name="Nolan M."/>
            <person name="Ohm R."/>
            <person name="Pangilinan J."/>
            <person name="Park H.-J."/>
            <person name="Ramirez L."/>
            <person name="Alfaro M."/>
            <person name="Sun H."/>
            <person name="Tritt A."/>
            <person name="Yoshinaga Y."/>
            <person name="Zwiers L.-H."/>
            <person name="Turgeon B."/>
            <person name="Goodwin S."/>
            <person name="Spatafora J."/>
            <person name="Crous P."/>
            <person name="Grigoriev I."/>
        </authorList>
    </citation>
    <scope>NUCLEOTIDE SEQUENCE</scope>
    <source>
        <strain evidence="1">CBS 113818</strain>
    </source>
</reference>
<organism evidence="1 2">
    <name type="scientific">Ophiobolus disseminans</name>
    <dbReference type="NCBI Taxonomy" id="1469910"/>
    <lineage>
        <taxon>Eukaryota</taxon>
        <taxon>Fungi</taxon>
        <taxon>Dikarya</taxon>
        <taxon>Ascomycota</taxon>
        <taxon>Pezizomycotina</taxon>
        <taxon>Dothideomycetes</taxon>
        <taxon>Pleosporomycetidae</taxon>
        <taxon>Pleosporales</taxon>
        <taxon>Pleosporineae</taxon>
        <taxon>Phaeosphaeriaceae</taxon>
        <taxon>Ophiobolus</taxon>
    </lineage>
</organism>
<dbReference type="EMBL" id="MU006216">
    <property type="protein sequence ID" value="KAF2833070.1"/>
    <property type="molecule type" value="Genomic_DNA"/>
</dbReference>
<dbReference type="Proteomes" id="UP000799424">
    <property type="component" value="Unassembled WGS sequence"/>
</dbReference>
<evidence type="ECO:0008006" key="3">
    <source>
        <dbReference type="Google" id="ProtNLM"/>
    </source>
</evidence>
<dbReference type="AlphaFoldDB" id="A0A6A7AIH0"/>
<keyword evidence="2" id="KW-1185">Reference proteome</keyword>
<evidence type="ECO:0000313" key="2">
    <source>
        <dbReference type="Proteomes" id="UP000799424"/>
    </source>
</evidence>
<dbReference type="OrthoDB" id="3797124at2759"/>
<proteinExistence type="predicted"/>
<name>A0A6A7AIH0_9PLEO</name>
<accession>A0A6A7AIH0</accession>
<evidence type="ECO:0000313" key="1">
    <source>
        <dbReference type="EMBL" id="KAF2833070.1"/>
    </source>
</evidence>
<gene>
    <name evidence="1" type="ORF">CC86DRAFT_4605</name>
</gene>
<sequence>MATLQHSKGLVEDVTRIVFEYISLSTDLQALCLVSRDWNYVATERLYGKIVLNIHDLNGQLNFFEGSLRCGASKHLRYLRSLNLYDTSLYGQSDLYDTSLYQQSNHFRDSVEDRPTNDEVLTKQEAILRILRQLPANKLHTFRYISCLGLASDCIQYLERHQQSIRDLHVTQCDPRLLASSNRRNLTAGFCNKDHKTHVFAEVVKSIPQLESIWLNFLPGWTPDVAQYWAEESCKPLAGHTIRSRELAISGYMPLGFTRNIPQMFDLAIVTSLVLNDFNLWVLAESLVPSDALCNLVHFRCSTLDAVVPEHATILQKLFERNTRLKHVQLSLGGLAHYPHNPPESMTIEDYIDPASILWSLHCTLETLAWHDMQRTISNDGDSPRVLGYLCPSSLESFARNFPRVQQLGLKAPDQPLLDAEHANWKEDFLAYLEPLKDLKDLRMLQLYQEHLSPVQGGVIRPTNEIVSDIQRFASFLFQSAHAQQSRFKVLIWGTHGAAVDIDMLIATALGDGDYELVPQLFFVKRVERRHDGVDRVYATATTRGQLRDEFPDLDMLTYDPGFRELDRQAVRI</sequence>